<protein>
    <recommendedName>
        <fullName evidence="5">RRM domain-containing protein</fullName>
    </recommendedName>
</protein>
<feature type="domain" description="RRM" evidence="5">
    <location>
        <begin position="13"/>
        <end position="94"/>
    </location>
</feature>
<dbReference type="Proteomes" id="UP000230750">
    <property type="component" value="Unassembled WGS sequence"/>
</dbReference>
<dbReference type="SUPFAM" id="SSF54928">
    <property type="entry name" value="RNA-binding domain, RBD"/>
    <property type="match status" value="2"/>
</dbReference>
<dbReference type="AlphaFoldDB" id="A0A2G8KQL1"/>
<feature type="compositionally biased region" description="Gly residues" evidence="4">
    <location>
        <begin position="202"/>
        <end position="237"/>
    </location>
</feature>
<proteinExistence type="predicted"/>
<evidence type="ECO:0000256" key="1">
    <source>
        <dbReference type="ARBA" id="ARBA00022737"/>
    </source>
</evidence>
<dbReference type="SMART" id="SM00360">
    <property type="entry name" value="RRM"/>
    <property type="match status" value="2"/>
</dbReference>
<dbReference type="EMBL" id="MRZV01000427">
    <property type="protein sequence ID" value="PIK50258.1"/>
    <property type="molecule type" value="Genomic_DNA"/>
</dbReference>
<name>A0A2G8KQL1_STIJA</name>
<dbReference type="STRING" id="307972.A0A2G8KQL1"/>
<dbReference type="PANTHER" id="PTHR48032:SF6">
    <property type="entry name" value="RNA-BINDING (RRM_RBD_RNP MOTIFS) FAMILY PROTEIN"/>
    <property type="match status" value="1"/>
</dbReference>
<keyword evidence="2 3" id="KW-0694">RNA-binding</keyword>
<dbReference type="InterPro" id="IPR000504">
    <property type="entry name" value="RRM_dom"/>
</dbReference>
<feature type="region of interest" description="Disordered" evidence="4">
    <location>
        <begin position="196"/>
        <end position="237"/>
    </location>
</feature>
<comment type="caution">
    <text evidence="6">The sequence shown here is derived from an EMBL/GenBank/DDBJ whole genome shotgun (WGS) entry which is preliminary data.</text>
</comment>
<keyword evidence="1" id="KW-0677">Repeat</keyword>
<evidence type="ECO:0000259" key="5">
    <source>
        <dbReference type="PROSITE" id="PS50102"/>
    </source>
</evidence>
<reference evidence="6 7" key="1">
    <citation type="journal article" date="2017" name="PLoS Biol.">
        <title>The sea cucumber genome provides insights into morphological evolution and visceral regeneration.</title>
        <authorList>
            <person name="Zhang X."/>
            <person name="Sun L."/>
            <person name="Yuan J."/>
            <person name="Sun Y."/>
            <person name="Gao Y."/>
            <person name="Zhang L."/>
            <person name="Li S."/>
            <person name="Dai H."/>
            <person name="Hamel J.F."/>
            <person name="Liu C."/>
            <person name="Yu Y."/>
            <person name="Liu S."/>
            <person name="Lin W."/>
            <person name="Guo K."/>
            <person name="Jin S."/>
            <person name="Xu P."/>
            <person name="Storey K.B."/>
            <person name="Huan P."/>
            <person name="Zhang T."/>
            <person name="Zhou Y."/>
            <person name="Zhang J."/>
            <person name="Lin C."/>
            <person name="Li X."/>
            <person name="Xing L."/>
            <person name="Huo D."/>
            <person name="Sun M."/>
            <person name="Wang L."/>
            <person name="Mercier A."/>
            <person name="Li F."/>
            <person name="Yang H."/>
            <person name="Xiang J."/>
        </authorList>
    </citation>
    <scope>NUCLEOTIDE SEQUENCE [LARGE SCALE GENOMIC DNA]</scope>
    <source>
        <strain evidence="6">Shaxun</strain>
        <tissue evidence="6">Muscle</tissue>
    </source>
</reference>
<dbReference type="InterPro" id="IPR012677">
    <property type="entry name" value="Nucleotide-bd_a/b_plait_sf"/>
</dbReference>
<dbReference type="GO" id="GO:0006417">
    <property type="term" value="P:regulation of translation"/>
    <property type="evidence" value="ECO:0007669"/>
    <property type="project" value="TreeGrafter"/>
</dbReference>
<organism evidence="6 7">
    <name type="scientific">Stichopus japonicus</name>
    <name type="common">Sea cucumber</name>
    <dbReference type="NCBI Taxonomy" id="307972"/>
    <lineage>
        <taxon>Eukaryota</taxon>
        <taxon>Metazoa</taxon>
        <taxon>Echinodermata</taxon>
        <taxon>Eleutherozoa</taxon>
        <taxon>Echinozoa</taxon>
        <taxon>Holothuroidea</taxon>
        <taxon>Aspidochirotacea</taxon>
        <taxon>Aspidochirotida</taxon>
        <taxon>Stichopodidae</taxon>
        <taxon>Apostichopus</taxon>
    </lineage>
</organism>
<evidence type="ECO:0000256" key="2">
    <source>
        <dbReference type="ARBA" id="ARBA00022884"/>
    </source>
</evidence>
<evidence type="ECO:0000313" key="6">
    <source>
        <dbReference type="EMBL" id="PIK50258.1"/>
    </source>
</evidence>
<evidence type="ECO:0000313" key="7">
    <source>
        <dbReference type="Proteomes" id="UP000230750"/>
    </source>
</evidence>
<dbReference type="InterPro" id="IPR035979">
    <property type="entry name" value="RBD_domain_sf"/>
</dbReference>
<accession>A0A2G8KQL1</accession>
<evidence type="ECO:0000256" key="3">
    <source>
        <dbReference type="PROSITE-ProRule" id="PRU00176"/>
    </source>
</evidence>
<evidence type="ECO:0000256" key="4">
    <source>
        <dbReference type="SAM" id="MobiDB-lite"/>
    </source>
</evidence>
<gene>
    <name evidence="6" type="ORF">BSL78_12872</name>
</gene>
<dbReference type="PROSITE" id="PS50102">
    <property type="entry name" value="RRM"/>
    <property type="match status" value="2"/>
</dbReference>
<dbReference type="PANTHER" id="PTHR48032">
    <property type="entry name" value="RNA-BINDING PROTEIN MUSASHI HOMOLOG RBP6"/>
    <property type="match status" value="1"/>
</dbReference>
<keyword evidence="7" id="KW-1185">Reference proteome</keyword>
<dbReference type="GO" id="GO:0003729">
    <property type="term" value="F:mRNA binding"/>
    <property type="evidence" value="ECO:0007669"/>
    <property type="project" value="TreeGrafter"/>
</dbReference>
<dbReference type="Gene3D" id="3.30.70.330">
    <property type="match status" value="2"/>
</dbReference>
<dbReference type="Pfam" id="PF00076">
    <property type="entry name" value="RRM_1"/>
    <property type="match status" value="2"/>
</dbReference>
<dbReference type="OrthoDB" id="1875751at2759"/>
<sequence>MGILQITEREQTRKIFLGGINPGTSEDFLKEFFKKYGEITDCCVIKTSGPEKKSRGFGFVTFTKSSMVDAVMEDRVSSRLIIDDREVEIKRAVSREEAHIPTVKVLQRKVFVGGIQKLTEERIAEYFLQFGKVEETVIPIDKANNNKKRGFAFVIFSDISSVKEVVDIQNHTIDGVVVECKKATPQEKDVRAMRNRDFNDGFGSGPGSGGPGPGGPGPGFQGGNFGPGGGGGGGGGGFNRGWGGGGYPGGFGGGFGGGGYGPGGGFGGQAGGGYGGGGWAEAGKWWEAGWGGSGWGSTGVDMVVVAGAVVGQDMVVLEPVVMGVLEGEVVVQQAVAMMAEVDMAVEVMALAAIKRDGLPQVPPLFQVAAGVVATKTVSEVAVAAGPMQAVAEEWAVEWEVEWEVEEEEEEGQEQGAVVTLAPTMVPKAQTLDP</sequence>
<feature type="domain" description="RRM" evidence="5">
    <location>
        <begin position="108"/>
        <end position="197"/>
    </location>
</feature>